<evidence type="ECO:0000256" key="1">
    <source>
        <dbReference type="SAM" id="MobiDB-lite"/>
    </source>
</evidence>
<dbReference type="GO" id="GO:0005737">
    <property type="term" value="C:cytoplasm"/>
    <property type="evidence" value="ECO:0007669"/>
    <property type="project" value="TreeGrafter"/>
</dbReference>
<dbReference type="Proteomes" id="UP001345827">
    <property type="component" value="Unassembled WGS sequence"/>
</dbReference>
<evidence type="ECO:0000313" key="2">
    <source>
        <dbReference type="EMBL" id="KAK5531000.1"/>
    </source>
</evidence>
<accession>A0AAV9PZR1</accession>
<protein>
    <submittedName>
        <fullName evidence="2">Uncharacterized protein</fullName>
    </submittedName>
</protein>
<dbReference type="Pfam" id="PF12239">
    <property type="entry name" value="DUF3605"/>
    <property type="match status" value="1"/>
</dbReference>
<reference evidence="2 3" key="1">
    <citation type="submission" date="2023-06" db="EMBL/GenBank/DDBJ databases">
        <title>Black Yeasts Isolated from many extreme environments.</title>
        <authorList>
            <person name="Coleine C."/>
            <person name="Stajich J.E."/>
            <person name="Selbmann L."/>
        </authorList>
    </citation>
    <scope>NUCLEOTIDE SEQUENCE [LARGE SCALE GENOMIC DNA]</scope>
    <source>
        <strain evidence="2 3">CCFEE 5887</strain>
    </source>
</reference>
<dbReference type="InterPro" id="IPR022036">
    <property type="entry name" value="DUF3605"/>
</dbReference>
<dbReference type="AlphaFoldDB" id="A0AAV9PZR1"/>
<comment type="caution">
    <text evidence="2">The sequence shown here is derived from an EMBL/GenBank/DDBJ whole genome shotgun (WGS) entry which is preliminary data.</text>
</comment>
<keyword evidence="3" id="KW-1185">Reference proteome</keyword>
<dbReference type="GO" id="GO:0006044">
    <property type="term" value="P:N-acetylglucosamine metabolic process"/>
    <property type="evidence" value="ECO:0007669"/>
    <property type="project" value="TreeGrafter"/>
</dbReference>
<feature type="compositionally biased region" description="Polar residues" evidence="1">
    <location>
        <begin position="1"/>
        <end position="14"/>
    </location>
</feature>
<dbReference type="EMBL" id="JAXLQG010000018">
    <property type="protein sequence ID" value="KAK5531000.1"/>
    <property type="molecule type" value="Genomic_DNA"/>
</dbReference>
<gene>
    <name evidence="2" type="ORF">LTR25_008857</name>
</gene>
<evidence type="ECO:0000313" key="3">
    <source>
        <dbReference type="Proteomes" id="UP001345827"/>
    </source>
</evidence>
<sequence>MPHSARSTPDTTDANIPDEEQELSQRYWNANQAKESWTKECPEFLVGTSEKNKGILSRKDEEFRRRSWEEVKELVKSFMRGVLGVFGRRAEGVLGDLGTNRIDQFQRSASQLRGYLEYTHRLKKKHGSVLEYVQRYRLDWDSITPSAGDKPFGDPGDWKVLYNDWPYFVDEEITHLVVWTKFLIDEDETTGEVREDGKSDIEEFIETMFCGDGRMGMERDRIVWFKNWKSLKSVHALGKWCPLSPVCVYV</sequence>
<dbReference type="PANTHER" id="PTHR35020">
    <property type="entry name" value="N-ACETYLGLUCOSAMINE-INDUCED PROTEIN 1"/>
    <property type="match status" value="1"/>
</dbReference>
<organism evidence="2 3">
    <name type="scientific">Vermiconidia calcicola</name>
    <dbReference type="NCBI Taxonomy" id="1690605"/>
    <lineage>
        <taxon>Eukaryota</taxon>
        <taxon>Fungi</taxon>
        <taxon>Dikarya</taxon>
        <taxon>Ascomycota</taxon>
        <taxon>Pezizomycotina</taxon>
        <taxon>Dothideomycetes</taxon>
        <taxon>Dothideomycetidae</taxon>
        <taxon>Mycosphaerellales</taxon>
        <taxon>Extremaceae</taxon>
        <taxon>Vermiconidia</taxon>
    </lineage>
</organism>
<feature type="region of interest" description="Disordered" evidence="1">
    <location>
        <begin position="1"/>
        <end position="28"/>
    </location>
</feature>
<proteinExistence type="predicted"/>
<name>A0AAV9PZR1_9PEZI</name>
<dbReference type="PANTHER" id="PTHR35020:SF4">
    <property type="entry name" value="N-ACETYLGLUCOSAMINE-INDUCED PROTEIN 1"/>
    <property type="match status" value="1"/>
</dbReference>